<sequence>MAVASAASNACLATDVADGVGVAANPAPVPVARAVSAMTVTALMRRWRFMGSTLGSTPQPSNQPTDVNDL</sequence>
<evidence type="ECO:0000313" key="1">
    <source>
        <dbReference type="EMBL" id="GAA2050619.1"/>
    </source>
</evidence>
<name>A0ABP5GSC2_9ACTN</name>
<comment type="caution">
    <text evidence="1">The sequence shown here is derived from an EMBL/GenBank/DDBJ whole genome shotgun (WGS) entry which is preliminary data.</text>
</comment>
<organism evidence="1 2">
    <name type="scientific">Catenulispora yoronensis</name>
    <dbReference type="NCBI Taxonomy" id="450799"/>
    <lineage>
        <taxon>Bacteria</taxon>
        <taxon>Bacillati</taxon>
        <taxon>Actinomycetota</taxon>
        <taxon>Actinomycetes</taxon>
        <taxon>Catenulisporales</taxon>
        <taxon>Catenulisporaceae</taxon>
        <taxon>Catenulispora</taxon>
    </lineage>
</organism>
<proteinExistence type="predicted"/>
<evidence type="ECO:0000313" key="2">
    <source>
        <dbReference type="Proteomes" id="UP001500751"/>
    </source>
</evidence>
<reference evidence="2" key="1">
    <citation type="journal article" date="2019" name="Int. J. Syst. Evol. Microbiol.">
        <title>The Global Catalogue of Microorganisms (GCM) 10K type strain sequencing project: providing services to taxonomists for standard genome sequencing and annotation.</title>
        <authorList>
            <consortium name="The Broad Institute Genomics Platform"/>
            <consortium name="The Broad Institute Genome Sequencing Center for Infectious Disease"/>
            <person name="Wu L."/>
            <person name="Ma J."/>
        </authorList>
    </citation>
    <scope>NUCLEOTIDE SEQUENCE [LARGE SCALE GENOMIC DNA]</scope>
    <source>
        <strain evidence="2">JCM 16014</strain>
    </source>
</reference>
<gene>
    <name evidence="1" type="ORF">GCM10009839_66490</name>
</gene>
<dbReference type="Proteomes" id="UP001500751">
    <property type="component" value="Unassembled WGS sequence"/>
</dbReference>
<protein>
    <submittedName>
        <fullName evidence="1">Uncharacterized protein</fullName>
    </submittedName>
</protein>
<keyword evidence="2" id="KW-1185">Reference proteome</keyword>
<accession>A0ABP5GSC2</accession>
<dbReference type="EMBL" id="BAAAQN010000049">
    <property type="protein sequence ID" value="GAA2050619.1"/>
    <property type="molecule type" value="Genomic_DNA"/>
</dbReference>